<keyword evidence="2" id="KW-1185">Reference proteome</keyword>
<sequence>MIRKIKLESKRGQIGHKAVLFCNPVSKVTAHHFLYTLFSKSKSLGPAHSQLERIVHEHECQEAGITETHRRSCLPYSCLMSLQCTSLQLIGMTNMDFESIASNPSTSPFLCQKSIIANGPSFLTCSPQRYA</sequence>
<dbReference type="AlphaFoldDB" id="A0A7J7ZKN5"/>
<dbReference type="Proteomes" id="UP000558488">
    <property type="component" value="Unassembled WGS sequence"/>
</dbReference>
<organism evidence="1 2">
    <name type="scientific">Pipistrellus kuhlii</name>
    <name type="common">Kuhl's pipistrelle</name>
    <dbReference type="NCBI Taxonomy" id="59472"/>
    <lineage>
        <taxon>Eukaryota</taxon>
        <taxon>Metazoa</taxon>
        <taxon>Chordata</taxon>
        <taxon>Craniata</taxon>
        <taxon>Vertebrata</taxon>
        <taxon>Euteleostomi</taxon>
        <taxon>Mammalia</taxon>
        <taxon>Eutheria</taxon>
        <taxon>Laurasiatheria</taxon>
        <taxon>Chiroptera</taxon>
        <taxon>Yangochiroptera</taxon>
        <taxon>Vespertilionidae</taxon>
        <taxon>Pipistrellus</taxon>
    </lineage>
</organism>
<evidence type="ECO:0000313" key="2">
    <source>
        <dbReference type="Proteomes" id="UP000558488"/>
    </source>
</evidence>
<protein>
    <submittedName>
        <fullName evidence="1">Uncharacterized protein</fullName>
    </submittedName>
</protein>
<proteinExistence type="predicted"/>
<dbReference type="EMBL" id="JACAGB010000003">
    <property type="protein sequence ID" value="KAF6374280.1"/>
    <property type="molecule type" value="Genomic_DNA"/>
</dbReference>
<evidence type="ECO:0000313" key="1">
    <source>
        <dbReference type="EMBL" id="KAF6374280.1"/>
    </source>
</evidence>
<reference evidence="1 2" key="1">
    <citation type="journal article" date="2020" name="Nature">
        <title>Six reference-quality genomes reveal evolution of bat adaptations.</title>
        <authorList>
            <person name="Jebb D."/>
            <person name="Huang Z."/>
            <person name="Pippel M."/>
            <person name="Hughes G.M."/>
            <person name="Lavrichenko K."/>
            <person name="Devanna P."/>
            <person name="Winkler S."/>
            <person name="Jermiin L.S."/>
            <person name="Skirmuntt E.C."/>
            <person name="Katzourakis A."/>
            <person name="Burkitt-Gray L."/>
            <person name="Ray D.A."/>
            <person name="Sullivan K.A.M."/>
            <person name="Roscito J.G."/>
            <person name="Kirilenko B.M."/>
            <person name="Davalos L.M."/>
            <person name="Corthals A.P."/>
            <person name="Power M.L."/>
            <person name="Jones G."/>
            <person name="Ransome R.D."/>
            <person name="Dechmann D.K.N."/>
            <person name="Locatelli A.G."/>
            <person name="Puechmaille S.J."/>
            <person name="Fedrigo O."/>
            <person name="Jarvis E.D."/>
            <person name="Hiller M."/>
            <person name="Vernes S.C."/>
            <person name="Myers E.W."/>
            <person name="Teeling E.C."/>
        </authorList>
    </citation>
    <scope>NUCLEOTIDE SEQUENCE [LARGE SCALE GENOMIC DNA]</scope>
    <source>
        <strain evidence="1">MPipKuh1</strain>
        <tissue evidence="1">Flight muscle</tissue>
    </source>
</reference>
<comment type="caution">
    <text evidence="1">The sequence shown here is derived from an EMBL/GenBank/DDBJ whole genome shotgun (WGS) entry which is preliminary data.</text>
</comment>
<accession>A0A7J7ZKN5</accession>
<name>A0A7J7ZKN5_PIPKU</name>
<gene>
    <name evidence="1" type="ORF">mPipKuh1_009503</name>
</gene>